<organism evidence="1 2">
    <name type="scientific">Candidatus Schekmanbacteria bacterium RBG_16_38_10</name>
    <dbReference type="NCBI Taxonomy" id="1817879"/>
    <lineage>
        <taxon>Bacteria</taxon>
        <taxon>Candidatus Schekmaniibacteriota</taxon>
    </lineage>
</organism>
<reference evidence="1 2" key="1">
    <citation type="journal article" date="2016" name="Nat. Commun.">
        <title>Thousands of microbial genomes shed light on interconnected biogeochemical processes in an aquifer system.</title>
        <authorList>
            <person name="Anantharaman K."/>
            <person name="Brown C.T."/>
            <person name="Hug L.A."/>
            <person name="Sharon I."/>
            <person name="Castelle C.J."/>
            <person name="Probst A.J."/>
            <person name="Thomas B.C."/>
            <person name="Singh A."/>
            <person name="Wilkins M.J."/>
            <person name="Karaoz U."/>
            <person name="Brodie E.L."/>
            <person name="Williams K.H."/>
            <person name="Hubbard S.S."/>
            <person name="Banfield J.F."/>
        </authorList>
    </citation>
    <scope>NUCLEOTIDE SEQUENCE [LARGE SCALE GENOMIC DNA]</scope>
</reference>
<dbReference type="Proteomes" id="UP000178797">
    <property type="component" value="Unassembled WGS sequence"/>
</dbReference>
<comment type="caution">
    <text evidence="1">The sequence shown here is derived from an EMBL/GenBank/DDBJ whole genome shotgun (WGS) entry which is preliminary data.</text>
</comment>
<proteinExistence type="predicted"/>
<gene>
    <name evidence="1" type="ORF">A2W05_07910</name>
</gene>
<accession>A0A1F7RTC6</accession>
<evidence type="ECO:0000313" key="1">
    <source>
        <dbReference type="EMBL" id="OGL44348.1"/>
    </source>
</evidence>
<dbReference type="EMBL" id="MGDE01000188">
    <property type="protein sequence ID" value="OGL44348.1"/>
    <property type="molecule type" value="Genomic_DNA"/>
</dbReference>
<name>A0A1F7RTC6_9BACT</name>
<protein>
    <submittedName>
        <fullName evidence="1">Uncharacterized protein</fullName>
    </submittedName>
</protein>
<evidence type="ECO:0000313" key="2">
    <source>
        <dbReference type="Proteomes" id="UP000178797"/>
    </source>
</evidence>
<sequence length="403" mass="47916">MIKKIILVFENPFNQFNYDRFGIDLLIENGFNVEYWDILEALYPGTVINISQNRFEFSGFRQFASKQDVITAIKKLSEKDIIITPFNYQFKYLWFFQAVSKSQCYYAIMHNNPGSFNYVTKNKNLNTMNRLLLKLTMVTRNLFAKRYSGGLIKQRVFSYIPYHLFRLKPPRFLFLGGNEDIRKNLKHLYDAEYTKMIDAHNFDYDLFLQRKLANNNKYPSNAIVFIDQNFPFHSDDIMSQWGYAVSEKEYYPSICRFFEYIEKEFNINVIIAKHPDVRQDQYHNFFGKRECVKNKTVDLISQAKLVLMHDSSAINFVVLYQKPVLFLFTKEMLPTREAEVIKQMAKWFGREAVNCDEPYSINCQKELAIDKKLYSYYKETFIKPRGSEELPLWQIVSNAIKEI</sequence>
<dbReference type="AlphaFoldDB" id="A0A1F7RTC6"/>